<feature type="compositionally biased region" description="Basic and acidic residues" evidence="1">
    <location>
        <begin position="147"/>
        <end position="166"/>
    </location>
</feature>
<proteinExistence type="predicted"/>
<evidence type="ECO:0000313" key="2">
    <source>
        <dbReference type="EMBL" id="MBW0568798.1"/>
    </source>
</evidence>
<evidence type="ECO:0000313" key="3">
    <source>
        <dbReference type="Proteomes" id="UP000765509"/>
    </source>
</evidence>
<protein>
    <submittedName>
        <fullName evidence="2">Uncharacterized protein</fullName>
    </submittedName>
</protein>
<keyword evidence="3" id="KW-1185">Reference proteome</keyword>
<dbReference type="Proteomes" id="UP000765509">
    <property type="component" value="Unassembled WGS sequence"/>
</dbReference>
<feature type="region of interest" description="Disordered" evidence="1">
    <location>
        <begin position="104"/>
        <end position="212"/>
    </location>
</feature>
<feature type="compositionally biased region" description="Polar residues" evidence="1">
    <location>
        <begin position="170"/>
        <end position="190"/>
    </location>
</feature>
<organism evidence="2 3">
    <name type="scientific">Austropuccinia psidii MF-1</name>
    <dbReference type="NCBI Taxonomy" id="1389203"/>
    <lineage>
        <taxon>Eukaryota</taxon>
        <taxon>Fungi</taxon>
        <taxon>Dikarya</taxon>
        <taxon>Basidiomycota</taxon>
        <taxon>Pucciniomycotina</taxon>
        <taxon>Pucciniomycetes</taxon>
        <taxon>Pucciniales</taxon>
        <taxon>Sphaerophragmiaceae</taxon>
        <taxon>Austropuccinia</taxon>
    </lineage>
</organism>
<reference evidence="2" key="1">
    <citation type="submission" date="2021-03" db="EMBL/GenBank/DDBJ databases">
        <title>Draft genome sequence of rust myrtle Austropuccinia psidii MF-1, a brazilian biotype.</title>
        <authorList>
            <person name="Quecine M.C."/>
            <person name="Pachon D.M.R."/>
            <person name="Bonatelli M.L."/>
            <person name="Correr F.H."/>
            <person name="Franceschini L.M."/>
            <person name="Leite T.F."/>
            <person name="Margarido G.R.A."/>
            <person name="Almeida C.A."/>
            <person name="Ferrarezi J.A."/>
            <person name="Labate C.A."/>
        </authorList>
    </citation>
    <scope>NUCLEOTIDE SEQUENCE</scope>
    <source>
        <strain evidence="2">MF-1</strain>
    </source>
</reference>
<feature type="compositionally biased region" description="Basic and acidic residues" evidence="1">
    <location>
        <begin position="122"/>
        <end position="135"/>
    </location>
</feature>
<gene>
    <name evidence="2" type="ORF">O181_108513</name>
</gene>
<sequence>MTPTRSGRNCSIKSKGSGPGHSSQKSKRQECQPRGEEQMEDARASTSSKRLASTFETLIESPEAKMTAIPVVRPESFPEGKKKDIPVYVQELVYGGKAARVGTSAKSLDRHNELLSSSEEVYGPRKDRRTFEGLETHVMQGTSPTDKVLDEKPKHFFRGPEEEVGPRKGQQPSGSSPSLHKQNSTSTSAKEGQESPQEKSEGKAKGKGKGKY</sequence>
<feature type="compositionally biased region" description="Polar residues" evidence="1">
    <location>
        <begin position="1"/>
        <end position="14"/>
    </location>
</feature>
<feature type="region of interest" description="Disordered" evidence="1">
    <location>
        <begin position="1"/>
        <end position="52"/>
    </location>
</feature>
<accession>A0A9Q3JUE3</accession>
<feature type="compositionally biased region" description="Basic and acidic residues" evidence="1">
    <location>
        <begin position="27"/>
        <end position="43"/>
    </location>
</feature>
<dbReference type="AlphaFoldDB" id="A0A9Q3JUE3"/>
<name>A0A9Q3JUE3_9BASI</name>
<comment type="caution">
    <text evidence="2">The sequence shown here is derived from an EMBL/GenBank/DDBJ whole genome shotgun (WGS) entry which is preliminary data.</text>
</comment>
<dbReference type="EMBL" id="AVOT02083265">
    <property type="protein sequence ID" value="MBW0568798.1"/>
    <property type="molecule type" value="Genomic_DNA"/>
</dbReference>
<evidence type="ECO:0000256" key="1">
    <source>
        <dbReference type="SAM" id="MobiDB-lite"/>
    </source>
</evidence>
<feature type="compositionally biased region" description="Basic and acidic residues" evidence="1">
    <location>
        <begin position="191"/>
        <end position="204"/>
    </location>
</feature>